<dbReference type="FunFam" id="3.20.20.300:FF:000005">
    <property type="entry name" value="Periplasmic beta-glucosidase"/>
    <property type="match status" value="1"/>
</dbReference>
<evidence type="ECO:0000256" key="2">
    <source>
        <dbReference type="ARBA" id="ARBA00005336"/>
    </source>
</evidence>
<dbReference type="PANTHER" id="PTHR30620">
    <property type="entry name" value="PERIPLASMIC BETA-GLUCOSIDASE-RELATED"/>
    <property type="match status" value="1"/>
</dbReference>
<dbReference type="InterPro" id="IPR017853">
    <property type="entry name" value="GH"/>
</dbReference>
<dbReference type="InterPro" id="IPR036962">
    <property type="entry name" value="Glyco_hydro_3_N_sf"/>
</dbReference>
<dbReference type="InterPro" id="IPR026891">
    <property type="entry name" value="Fn3-like"/>
</dbReference>
<keyword evidence="6" id="KW-0326">Glycosidase</keyword>
<evidence type="ECO:0000256" key="1">
    <source>
        <dbReference type="ARBA" id="ARBA00000448"/>
    </source>
</evidence>
<feature type="chain" id="PRO_5039679816" description="beta-glucosidase" evidence="7">
    <location>
        <begin position="24"/>
        <end position="755"/>
    </location>
</feature>
<dbReference type="EMBL" id="JADIMQ010000068">
    <property type="protein sequence ID" value="MBO8448558.1"/>
    <property type="molecule type" value="Genomic_DNA"/>
</dbReference>
<feature type="signal peptide" evidence="7">
    <location>
        <begin position="1"/>
        <end position="23"/>
    </location>
</feature>
<dbReference type="EC" id="3.2.1.21" evidence="3"/>
<evidence type="ECO:0000256" key="5">
    <source>
        <dbReference type="ARBA" id="ARBA00022801"/>
    </source>
</evidence>
<dbReference type="InterPro" id="IPR002772">
    <property type="entry name" value="Glyco_hydro_3_C"/>
</dbReference>
<comment type="catalytic activity">
    <reaction evidence="1">
        <text>Hydrolysis of terminal, non-reducing beta-D-glucosyl residues with release of beta-D-glucose.</text>
        <dbReference type="EC" id="3.2.1.21"/>
    </reaction>
</comment>
<comment type="similarity">
    <text evidence="2">Belongs to the glycosyl hydrolase 3 family.</text>
</comment>
<dbReference type="GO" id="GO:0009251">
    <property type="term" value="P:glucan catabolic process"/>
    <property type="evidence" value="ECO:0007669"/>
    <property type="project" value="TreeGrafter"/>
</dbReference>
<dbReference type="Gene3D" id="3.40.50.1700">
    <property type="entry name" value="Glycoside hydrolase family 3 C-terminal domain"/>
    <property type="match status" value="1"/>
</dbReference>
<dbReference type="Gene3D" id="3.20.20.300">
    <property type="entry name" value="Glycoside hydrolase, family 3, N-terminal domain"/>
    <property type="match status" value="1"/>
</dbReference>
<dbReference type="PANTHER" id="PTHR30620:SF16">
    <property type="entry name" value="LYSOSOMAL BETA GLUCOSIDASE"/>
    <property type="match status" value="1"/>
</dbReference>
<organism evidence="9 10">
    <name type="scientific">Candidatus Cryptobacteroides merdigallinarum</name>
    <dbReference type="NCBI Taxonomy" id="2840770"/>
    <lineage>
        <taxon>Bacteria</taxon>
        <taxon>Pseudomonadati</taxon>
        <taxon>Bacteroidota</taxon>
        <taxon>Bacteroidia</taxon>
        <taxon>Bacteroidales</taxon>
        <taxon>Candidatus Cryptobacteroides</taxon>
    </lineage>
</organism>
<dbReference type="SUPFAM" id="SSF51445">
    <property type="entry name" value="(Trans)glycosidases"/>
    <property type="match status" value="1"/>
</dbReference>
<dbReference type="InterPro" id="IPR036881">
    <property type="entry name" value="Glyco_hydro_3_C_sf"/>
</dbReference>
<evidence type="ECO:0000313" key="10">
    <source>
        <dbReference type="Proteomes" id="UP000810252"/>
    </source>
</evidence>
<dbReference type="PRINTS" id="PR00133">
    <property type="entry name" value="GLHYDRLASE3"/>
</dbReference>
<evidence type="ECO:0000256" key="6">
    <source>
        <dbReference type="ARBA" id="ARBA00023295"/>
    </source>
</evidence>
<keyword evidence="4 7" id="KW-0732">Signal</keyword>
<dbReference type="AlphaFoldDB" id="A0A9D9EJD0"/>
<accession>A0A9D9EJD0</accession>
<dbReference type="Pfam" id="PF14310">
    <property type="entry name" value="Fn3-like"/>
    <property type="match status" value="1"/>
</dbReference>
<reference evidence="9" key="1">
    <citation type="submission" date="2020-10" db="EMBL/GenBank/DDBJ databases">
        <authorList>
            <person name="Gilroy R."/>
        </authorList>
    </citation>
    <scope>NUCLEOTIDE SEQUENCE</scope>
    <source>
        <strain evidence="9">20514</strain>
    </source>
</reference>
<reference evidence="9" key="2">
    <citation type="journal article" date="2021" name="PeerJ">
        <title>Extensive microbial diversity within the chicken gut microbiome revealed by metagenomics and culture.</title>
        <authorList>
            <person name="Gilroy R."/>
            <person name="Ravi A."/>
            <person name="Getino M."/>
            <person name="Pursley I."/>
            <person name="Horton D.L."/>
            <person name="Alikhan N.F."/>
            <person name="Baker D."/>
            <person name="Gharbi K."/>
            <person name="Hall N."/>
            <person name="Watson M."/>
            <person name="Adriaenssens E.M."/>
            <person name="Foster-Nyarko E."/>
            <person name="Jarju S."/>
            <person name="Secka A."/>
            <person name="Antonio M."/>
            <person name="Oren A."/>
            <person name="Chaudhuri R.R."/>
            <person name="La Ragione R."/>
            <person name="Hildebrand F."/>
            <person name="Pallen M.J."/>
        </authorList>
    </citation>
    <scope>NUCLEOTIDE SEQUENCE</scope>
    <source>
        <strain evidence="9">20514</strain>
    </source>
</reference>
<dbReference type="Proteomes" id="UP000810252">
    <property type="component" value="Unassembled WGS sequence"/>
</dbReference>
<evidence type="ECO:0000259" key="8">
    <source>
        <dbReference type="SMART" id="SM01217"/>
    </source>
</evidence>
<proteinExistence type="inferred from homology"/>
<evidence type="ECO:0000256" key="7">
    <source>
        <dbReference type="SAM" id="SignalP"/>
    </source>
</evidence>
<dbReference type="Gene3D" id="2.60.40.10">
    <property type="entry name" value="Immunoglobulins"/>
    <property type="match status" value="1"/>
</dbReference>
<dbReference type="SUPFAM" id="SSF52279">
    <property type="entry name" value="Beta-D-glucan exohydrolase, C-terminal domain"/>
    <property type="match status" value="1"/>
</dbReference>
<dbReference type="Pfam" id="PF01915">
    <property type="entry name" value="Glyco_hydro_3_C"/>
    <property type="match status" value="1"/>
</dbReference>
<dbReference type="InterPro" id="IPR013783">
    <property type="entry name" value="Ig-like_fold"/>
</dbReference>
<dbReference type="InterPro" id="IPR001764">
    <property type="entry name" value="Glyco_hydro_3_N"/>
</dbReference>
<gene>
    <name evidence="9" type="ORF">IAC29_04730</name>
</gene>
<name>A0A9D9EJD0_9BACT</name>
<dbReference type="Pfam" id="PF00933">
    <property type="entry name" value="Glyco_hydro_3"/>
    <property type="match status" value="1"/>
</dbReference>
<evidence type="ECO:0000313" key="9">
    <source>
        <dbReference type="EMBL" id="MBO8448558.1"/>
    </source>
</evidence>
<dbReference type="InterPro" id="IPR051915">
    <property type="entry name" value="Cellulose_Degrad_GH3"/>
</dbReference>
<keyword evidence="5 9" id="KW-0378">Hydrolase</keyword>
<evidence type="ECO:0000256" key="4">
    <source>
        <dbReference type="ARBA" id="ARBA00022729"/>
    </source>
</evidence>
<feature type="domain" description="Fibronectin type III-like" evidence="8">
    <location>
        <begin position="678"/>
        <end position="748"/>
    </location>
</feature>
<evidence type="ECO:0000256" key="3">
    <source>
        <dbReference type="ARBA" id="ARBA00012744"/>
    </source>
</evidence>
<sequence>MSIRKTIFAGLLLPLCACVSAGATSGTTRAGSVGDGNTVAAGKVGPALYRDASQPVALRVEDLMSRMTLHEKAAQLSQYSLGQNDNVNNTDEVVDKIPSEVGSLIYTSDDARLRNAMQRKAVEETRLGIPILFGYDVIHGFRTIYPIPLAQGASWNPGLAGQACRVAAQEAYDAGVDWTFSPMLDIARDARWGRIAEGYGEDPYLTSAFGAASVKAYQGEDLSQPYNIAACLKHYVGYGASEAGRDYVPTEISRQTLWDTYLPPFQAGIEAGAATVMSSFNNISGTPGSANRYTLNDVLKEKWGHDGFVVADWNAVAQLINQGLAPDGKAAAMYAMNAGLDMDMVDNLYMEHLETLVKEGKVSMERIDDAVRRVLTLKFRLGLFEHPYTEEKPEDERILLPESLEVAEQMAQESMVLLKNEGAVLPLKPGRKIALIGPMAKNRVDLLGSWSGRGREEDVISIYDGLSSALSGKSEILHAAGCGFDGSDTTGFAEAVSVAASADVVVLCLGERRGWSGENASRSTIALPAIQEQLLMAVKRAGKPVVVLLSNGRSLDLTRISPAADAVLEIWQPGVMAGPAVAGILTGKYNPSGRLTVTFPYTTGQIPIYYNHRNSGRRGTQGLYQDIPSTPMYEFGYGLSYTTYDYGQIEVSSSSLDADGTVTASIKVRNSGKTDGKETVQWYICDPYSTITRPVKELKHFEKRLIRSGEEETFTFEIDPMRDLSFVDGDGKRVLEAGDYYIIVKDQKIKITLTD</sequence>
<dbReference type="SMART" id="SM01217">
    <property type="entry name" value="Fn3_like"/>
    <property type="match status" value="1"/>
</dbReference>
<dbReference type="GO" id="GO:0008422">
    <property type="term" value="F:beta-glucosidase activity"/>
    <property type="evidence" value="ECO:0007669"/>
    <property type="project" value="UniProtKB-EC"/>
</dbReference>
<protein>
    <recommendedName>
        <fullName evidence="3">beta-glucosidase</fullName>
        <ecNumber evidence="3">3.2.1.21</ecNumber>
    </recommendedName>
</protein>
<comment type="caution">
    <text evidence="9">The sequence shown here is derived from an EMBL/GenBank/DDBJ whole genome shotgun (WGS) entry which is preliminary data.</text>
</comment>